<feature type="domain" description="YCII-related" evidence="2">
    <location>
        <begin position="23"/>
        <end position="89"/>
    </location>
</feature>
<sequence>MNKVFLVLYSPGPAWIPGLSIFEQHLESHGNYVWKLHQEGKAKMGGPFLDSSGGATLLELEGGIEEARAIAEHDPCVISGIMTVAVHPWHTIKWEQYGQKQL</sequence>
<evidence type="ECO:0000259" key="2">
    <source>
        <dbReference type="Pfam" id="PF03795"/>
    </source>
</evidence>
<organism evidence="3 4">
    <name type="scientific">Syntrophus aciditrophicus (strain SB)</name>
    <dbReference type="NCBI Taxonomy" id="56780"/>
    <lineage>
        <taxon>Bacteria</taxon>
        <taxon>Pseudomonadati</taxon>
        <taxon>Thermodesulfobacteriota</taxon>
        <taxon>Syntrophia</taxon>
        <taxon>Syntrophales</taxon>
        <taxon>Syntrophaceae</taxon>
        <taxon>Syntrophus</taxon>
    </lineage>
</organism>
<comment type="similarity">
    <text evidence="1">Belongs to the YciI family.</text>
</comment>
<dbReference type="HOGENOM" id="CLU_2276047_0_0_7"/>
<accession>Q2LQM0</accession>
<dbReference type="InterPro" id="IPR011008">
    <property type="entry name" value="Dimeric_a/b-barrel"/>
</dbReference>
<protein>
    <submittedName>
        <fullName evidence="3">Hypothetical cytosolic protein</fullName>
    </submittedName>
</protein>
<evidence type="ECO:0000256" key="1">
    <source>
        <dbReference type="ARBA" id="ARBA00007689"/>
    </source>
</evidence>
<dbReference type="STRING" id="56780.SYN_02352"/>
<evidence type="ECO:0000313" key="3">
    <source>
        <dbReference type="EMBL" id="ABC76374.1"/>
    </source>
</evidence>
<proteinExistence type="inferred from homology"/>
<reference evidence="3 4" key="1">
    <citation type="journal article" date="2007" name="Proc. Natl. Acad. Sci. U.S.A.">
        <title>The genome of Syntrophus aciditrophicus: life at the thermodynamic limit of microbial growth.</title>
        <authorList>
            <person name="McInerney M.J."/>
            <person name="Rohlin L."/>
            <person name="Mouttaki H."/>
            <person name="Kim U."/>
            <person name="Krupp R.S."/>
            <person name="Rios-Hernandez L."/>
            <person name="Sieber J."/>
            <person name="Struchtemeyer C.G."/>
            <person name="Bhattacharyya A."/>
            <person name="Campbell J.W."/>
            <person name="Gunsalus R.P."/>
        </authorList>
    </citation>
    <scope>NUCLEOTIDE SEQUENCE [LARGE SCALE GENOMIC DNA]</scope>
    <source>
        <strain evidence="3 4">SB</strain>
    </source>
</reference>
<dbReference type="KEGG" id="sat:SYN_02352"/>
<dbReference type="OrthoDB" id="9131414at2"/>
<dbReference type="RefSeq" id="WP_011416408.1">
    <property type="nucleotide sequence ID" value="NC_007759.1"/>
</dbReference>
<gene>
    <name evidence="3" type="ORF">SYN_02352</name>
</gene>
<dbReference type="Pfam" id="PF03795">
    <property type="entry name" value="YCII"/>
    <property type="match status" value="1"/>
</dbReference>
<dbReference type="AlphaFoldDB" id="Q2LQM0"/>
<evidence type="ECO:0000313" key="4">
    <source>
        <dbReference type="Proteomes" id="UP000001933"/>
    </source>
</evidence>
<name>Q2LQM0_SYNAS</name>
<dbReference type="EMBL" id="CP000252">
    <property type="protein sequence ID" value="ABC76374.1"/>
    <property type="molecule type" value="Genomic_DNA"/>
</dbReference>
<dbReference type="eggNOG" id="COG2350">
    <property type="taxonomic scope" value="Bacteria"/>
</dbReference>
<dbReference type="InterPro" id="IPR005545">
    <property type="entry name" value="YCII"/>
</dbReference>
<dbReference type="SUPFAM" id="SSF54909">
    <property type="entry name" value="Dimeric alpha+beta barrel"/>
    <property type="match status" value="1"/>
</dbReference>
<dbReference type="InParanoid" id="Q2LQM0"/>
<dbReference type="Proteomes" id="UP000001933">
    <property type="component" value="Chromosome"/>
</dbReference>
<keyword evidence="4" id="KW-1185">Reference proteome</keyword>
<dbReference type="Gene3D" id="3.30.70.1060">
    <property type="entry name" value="Dimeric alpha+beta barrel"/>
    <property type="match status" value="1"/>
</dbReference>